<dbReference type="InterPro" id="IPR039422">
    <property type="entry name" value="MarR/SlyA-like"/>
</dbReference>
<dbReference type="PANTHER" id="PTHR33164">
    <property type="entry name" value="TRANSCRIPTIONAL REGULATOR, MARR FAMILY"/>
    <property type="match status" value="1"/>
</dbReference>
<accession>A0A371NTX4</accession>
<gene>
    <name evidence="2" type="ORF">DY023_10935</name>
</gene>
<dbReference type="InterPro" id="IPR036390">
    <property type="entry name" value="WH_DNA-bd_sf"/>
</dbReference>
<dbReference type="InterPro" id="IPR000835">
    <property type="entry name" value="HTH_MarR-typ"/>
</dbReference>
<evidence type="ECO:0000259" key="1">
    <source>
        <dbReference type="PROSITE" id="PS50995"/>
    </source>
</evidence>
<dbReference type="EMBL" id="QUAB01000043">
    <property type="protein sequence ID" value="REJ05093.1"/>
    <property type="molecule type" value="Genomic_DNA"/>
</dbReference>
<dbReference type="PANTHER" id="PTHR33164:SF106">
    <property type="entry name" value="TRANSCRIPTIONAL REGULATORY PROTEIN"/>
    <property type="match status" value="1"/>
</dbReference>
<dbReference type="Pfam" id="PF12802">
    <property type="entry name" value="MarR_2"/>
    <property type="match status" value="1"/>
</dbReference>
<dbReference type="RefSeq" id="WP_116242378.1">
    <property type="nucleotide sequence ID" value="NZ_QUAB01000043.1"/>
</dbReference>
<keyword evidence="3" id="KW-1185">Reference proteome</keyword>
<reference evidence="2 3" key="1">
    <citation type="submission" date="2018-08" db="EMBL/GenBank/DDBJ databases">
        <title>Isolation, diversity and antifungal activity of Actinobacteria from cow dung.</title>
        <authorList>
            <person name="Ling L."/>
        </authorList>
    </citation>
    <scope>NUCLEOTIDE SEQUENCE [LARGE SCALE GENOMIC DNA]</scope>
    <source>
        <strain evidence="2 3">NEAU-LLE</strain>
    </source>
</reference>
<dbReference type="SMART" id="SM00347">
    <property type="entry name" value="HTH_MARR"/>
    <property type="match status" value="1"/>
</dbReference>
<sequence>MSSRSEVIGRLNGEMQVLIADAVLRNERIARTLGLNVVDLQAFGVLARAGRPLTAGELGQRTELPSSTTTRVIDRLEKQGLVSRISDPADRRRVVVQVDHEQLARISSPAEGSPYAEVSAHMDRVYAGFTLDELEVVARYFAAMNAPTSADASAED</sequence>
<feature type="domain" description="HTH marR-type" evidence="1">
    <location>
        <begin position="1"/>
        <end position="146"/>
    </location>
</feature>
<comment type="caution">
    <text evidence="2">The sequence shown here is derived from an EMBL/GenBank/DDBJ whole genome shotgun (WGS) entry which is preliminary data.</text>
</comment>
<dbReference type="OrthoDB" id="8635520at2"/>
<dbReference type="PROSITE" id="PS50995">
    <property type="entry name" value="HTH_MARR_2"/>
    <property type="match status" value="1"/>
</dbReference>
<evidence type="ECO:0000313" key="3">
    <source>
        <dbReference type="Proteomes" id="UP000262172"/>
    </source>
</evidence>
<dbReference type="InterPro" id="IPR036388">
    <property type="entry name" value="WH-like_DNA-bd_sf"/>
</dbReference>
<evidence type="ECO:0000313" key="2">
    <source>
        <dbReference type="EMBL" id="REJ05093.1"/>
    </source>
</evidence>
<dbReference type="GO" id="GO:0003700">
    <property type="term" value="F:DNA-binding transcription factor activity"/>
    <property type="evidence" value="ECO:0007669"/>
    <property type="project" value="InterPro"/>
</dbReference>
<dbReference type="AlphaFoldDB" id="A0A371NTX4"/>
<proteinExistence type="predicted"/>
<dbReference type="Gene3D" id="1.10.10.10">
    <property type="entry name" value="Winged helix-like DNA-binding domain superfamily/Winged helix DNA-binding domain"/>
    <property type="match status" value="1"/>
</dbReference>
<name>A0A371NTX4_9MICO</name>
<dbReference type="Proteomes" id="UP000262172">
    <property type="component" value="Unassembled WGS sequence"/>
</dbReference>
<dbReference type="GO" id="GO:0006950">
    <property type="term" value="P:response to stress"/>
    <property type="evidence" value="ECO:0007669"/>
    <property type="project" value="TreeGrafter"/>
</dbReference>
<dbReference type="SUPFAM" id="SSF46785">
    <property type="entry name" value="Winged helix' DNA-binding domain"/>
    <property type="match status" value="1"/>
</dbReference>
<organism evidence="2 3">
    <name type="scientific">Microbacterium bovistercoris</name>
    <dbReference type="NCBI Taxonomy" id="2293570"/>
    <lineage>
        <taxon>Bacteria</taxon>
        <taxon>Bacillati</taxon>
        <taxon>Actinomycetota</taxon>
        <taxon>Actinomycetes</taxon>
        <taxon>Micrococcales</taxon>
        <taxon>Microbacteriaceae</taxon>
        <taxon>Microbacterium</taxon>
    </lineage>
</organism>
<protein>
    <submittedName>
        <fullName evidence="2">MarR family transcriptional regulator</fullName>
    </submittedName>
</protein>